<sequence>MKYLCFTLVLFTVWSCQKNEDQDPLQRILGSEHPAIQSVMDNLDSHEVQIIVTRILDHNDQGINAVTHRFQVDDKAYFYPASTVKFPIAVLALEKVNSLKQVTSQTPYTVLGDSISSTIRDDIKAIFSVSDNASYNRLYEFLGRDYINAKLKQKGLQPARISHRLETKNPLNPKTKPIVFQKENDSVYQLPYQVNSEVQHIALKALQKGIGYYKNDSLIHTPMDFSKKNYLPVSTLHELMKRVQFPESYNENQRFMLNDSDQEFLLDVMQIVPRKAGFDEKEYHDGYVKFLMYGDSKKRIPDHINILNKVGYAYGYLTDCAFIQDHDNGISFIVTATIHVNKNRIFNDDLYEYESIGIPFLAELGRQLHQYYMDSETVEH</sequence>
<name>A0ABT0HC05_9FLAO</name>
<evidence type="ECO:0000259" key="1">
    <source>
        <dbReference type="Pfam" id="PF13354"/>
    </source>
</evidence>
<proteinExistence type="predicted"/>
<dbReference type="Proteomes" id="UP001203687">
    <property type="component" value="Unassembled WGS sequence"/>
</dbReference>
<organism evidence="2 3">
    <name type="scientific">Psychroserpens algicola</name>
    <dbReference type="NCBI Taxonomy" id="1719034"/>
    <lineage>
        <taxon>Bacteria</taxon>
        <taxon>Pseudomonadati</taxon>
        <taxon>Bacteroidota</taxon>
        <taxon>Flavobacteriia</taxon>
        <taxon>Flavobacteriales</taxon>
        <taxon>Flavobacteriaceae</taxon>
        <taxon>Psychroserpens</taxon>
    </lineage>
</organism>
<comment type="caution">
    <text evidence="2">The sequence shown here is derived from an EMBL/GenBank/DDBJ whole genome shotgun (WGS) entry which is preliminary data.</text>
</comment>
<gene>
    <name evidence="2" type="ORF">MUY34_13290</name>
</gene>
<dbReference type="InterPro" id="IPR045155">
    <property type="entry name" value="Beta-lactam_cat"/>
</dbReference>
<evidence type="ECO:0000313" key="3">
    <source>
        <dbReference type="Proteomes" id="UP001203687"/>
    </source>
</evidence>
<reference evidence="2" key="1">
    <citation type="submission" date="2022-04" db="EMBL/GenBank/DDBJ databases">
        <authorList>
            <person name="Ren T."/>
        </authorList>
    </citation>
    <scope>NUCLEOTIDE SEQUENCE</scope>
    <source>
        <strain evidence="2">F63249</strain>
    </source>
</reference>
<protein>
    <submittedName>
        <fullName evidence="2">Class A beta-lactamase-related serine hydrolase</fullName>
    </submittedName>
</protein>
<evidence type="ECO:0000313" key="2">
    <source>
        <dbReference type="EMBL" id="MCK8481599.1"/>
    </source>
</evidence>
<feature type="domain" description="Beta-lactamase class A catalytic" evidence="1">
    <location>
        <begin position="69"/>
        <end position="335"/>
    </location>
</feature>
<keyword evidence="3" id="KW-1185">Reference proteome</keyword>
<keyword evidence="2" id="KW-0378">Hydrolase</keyword>
<dbReference type="SUPFAM" id="SSF56601">
    <property type="entry name" value="beta-lactamase/transpeptidase-like"/>
    <property type="match status" value="1"/>
</dbReference>
<dbReference type="Gene3D" id="3.40.710.10">
    <property type="entry name" value="DD-peptidase/beta-lactamase superfamily"/>
    <property type="match status" value="1"/>
</dbReference>
<dbReference type="RefSeq" id="WP_248413467.1">
    <property type="nucleotide sequence ID" value="NZ_JALPQF010000013.1"/>
</dbReference>
<dbReference type="Pfam" id="PF13354">
    <property type="entry name" value="Beta-lactamase2"/>
    <property type="match status" value="1"/>
</dbReference>
<dbReference type="InterPro" id="IPR012338">
    <property type="entry name" value="Beta-lactam/transpept-like"/>
</dbReference>
<dbReference type="EMBL" id="JALPQF010000013">
    <property type="protein sequence ID" value="MCK8481599.1"/>
    <property type="molecule type" value="Genomic_DNA"/>
</dbReference>
<dbReference type="GO" id="GO:0016787">
    <property type="term" value="F:hydrolase activity"/>
    <property type="evidence" value="ECO:0007669"/>
    <property type="project" value="UniProtKB-KW"/>
</dbReference>
<accession>A0ABT0HC05</accession>